<dbReference type="SUPFAM" id="SSF54695">
    <property type="entry name" value="POZ domain"/>
    <property type="match status" value="2"/>
</dbReference>
<sequence>MAAIELFRHCKQGHLEEVRNLVEMRDVDVNIRDKWDSTPLYYACLCGHLPVVEYLIGVGARCEANTFDGERCLYGALTDDIRRVLTQHSLVTTHTIRRDAYDEFLRRLFESGEYSDVTFVILGEIFLLHRCLLSARSEYFRDMFSSRWHNKKKVVINRDLVDPLAFRAVMKYIYTGRFECPQELVQKCIMIGVNCKLPNFKTMLEDALKKALSLQMGKHGLVKVTTVVVEPDTCIGAGSEGVGSDLRELTQATLPKDLRFWPTEMPFCHTQDQANFADICFLIDGYKFICHKMFFCPRSEYFKALLRDHFHETEWQDSSDTRIPVVTLHNISADVFAVLVHYLYCNQTMVTLENAMDVIVAADMLLVPGLKRQCGVYLGSQLHTENVITILRVARMFELPRLEDQCIAFMAKNLDQVLEQEEFQSLILADAGEVVGRQETDSVTVVDELRYYISSAVETISEIQEARTKLASLETLLEDLGIDA</sequence>
<protein>
    <submittedName>
        <fullName evidence="5">Ankyrin repeat and BTB/POZ domain-containing protein 1</fullName>
    </submittedName>
</protein>
<dbReference type="EMBL" id="JAXCGZ010000176">
    <property type="protein sequence ID" value="KAK7086478.1"/>
    <property type="molecule type" value="Genomic_DNA"/>
</dbReference>
<dbReference type="Pfam" id="PF07707">
    <property type="entry name" value="BACK"/>
    <property type="match status" value="1"/>
</dbReference>
<dbReference type="Gene3D" id="1.25.40.20">
    <property type="entry name" value="Ankyrin repeat-containing domain"/>
    <property type="match status" value="1"/>
</dbReference>
<evidence type="ECO:0000256" key="2">
    <source>
        <dbReference type="ARBA" id="ARBA00023043"/>
    </source>
</evidence>
<dbReference type="InterPro" id="IPR011705">
    <property type="entry name" value="BACK"/>
</dbReference>
<dbReference type="Pfam" id="PF00651">
    <property type="entry name" value="BTB"/>
    <property type="match status" value="2"/>
</dbReference>
<dbReference type="AlphaFoldDB" id="A0AAN9FTV0"/>
<dbReference type="Gene3D" id="3.30.710.10">
    <property type="entry name" value="Potassium Channel Kv1.1, Chain A"/>
    <property type="match status" value="2"/>
</dbReference>
<gene>
    <name evidence="5" type="primary">ABTB1</name>
    <name evidence="5" type="ORF">SK128_009823</name>
</gene>
<dbReference type="SMART" id="SM00225">
    <property type="entry name" value="BTB"/>
    <property type="match status" value="2"/>
</dbReference>
<keyword evidence="1" id="KW-0677">Repeat</keyword>
<dbReference type="SUPFAM" id="SSF48403">
    <property type="entry name" value="Ankyrin repeat"/>
    <property type="match status" value="1"/>
</dbReference>
<organism evidence="5 6">
    <name type="scientific">Halocaridina rubra</name>
    <name type="common">Hawaiian red shrimp</name>
    <dbReference type="NCBI Taxonomy" id="373956"/>
    <lineage>
        <taxon>Eukaryota</taxon>
        <taxon>Metazoa</taxon>
        <taxon>Ecdysozoa</taxon>
        <taxon>Arthropoda</taxon>
        <taxon>Crustacea</taxon>
        <taxon>Multicrustacea</taxon>
        <taxon>Malacostraca</taxon>
        <taxon>Eumalacostraca</taxon>
        <taxon>Eucarida</taxon>
        <taxon>Decapoda</taxon>
        <taxon>Pleocyemata</taxon>
        <taxon>Caridea</taxon>
        <taxon>Atyoidea</taxon>
        <taxon>Atyidae</taxon>
        <taxon>Halocaridina</taxon>
    </lineage>
</organism>
<dbReference type="GO" id="GO:0000151">
    <property type="term" value="C:ubiquitin ligase complex"/>
    <property type="evidence" value="ECO:0007669"/>
    <property type="project" value="TreeGrafter"/>
</dbReference>
<evidence type="ECO:0000256" key="3">
    <source>
        <dbReference type="SAM" id="Coils"/>
    </source>
</evidence>
<name>A0AAN9FTV0_HALRR</name>
<proteinExistence type="predicted"/>
<dbReference type="CDD" id="cd18497">
    <property type="entry name" value="BACK_ABTB1_BPOZ"/>
    <property type="match status" value="1"/>
</dbReference>
<keyword evidence="6" id="KW-1185">Reference proteome</keyword>
<dbReference type="CDD" id="cd18295">
    <property type="entry name" value="BTB1_POZ_ABTB1_BPOZ1"/>
    <property type="match status" value="1"/>
</dbReference>
<feature type="domain" description="BTB" evidence="4">
    <location>
        <begin position="115"/>
        <end position="182"/>
    </location>
</feature>
<evidence type="ECO:0000313" key="6">
    <source>
        <dbReference type="Proteomes" id="UP001381693"/>
    </source>
</evidence>
<dbReference type="InterPro" id="IPR036770">
    <property type="entry name" value="Ankyrin_rpt-contain_sf"/>
</dbReference>
<dbReference type="Proteomes" id="UP001381693">
    <property type="component" value="Unassembled WGS sequence"/>
</dbReference>
<dbReference type="PROSITE" id="PS50097">
    <property type="entry name" value="BTB"/>
    <property type="match status" value="2"/>
</dbReference>
<keyword evidence="3" id="KW-0175">Coiled coil</keyword>
<feature type="coiled-coil region" evidence="3">
    <location>
        <begin position="456"/>
        <end position="483"/>
    </location>
</feature>
<dbReference type="Pfam" id="PF13637">
    <property type="entry name" value="Ank_4"/>
    <property type="match status" value="1"/>
</dbReference>
<comment type="caution">
    <text evidence="5">The sequence shown here is derived from an EMBL/GenBank/DDBJ whole genome shotgun (WGS) entry which is preliminary data.</text>
</comment>
<dbReference type="InterPro" id="IPR044515">
    <property type="entry name" value="ABTB1"/>
</dbReference>
<reference evidence="5 6" key="1">
    <citation type="submission" date="2023-11" db="EMBL/GenBank/DDBJ databases">
        <title>Halocaridina rubra genome assembly.</title>
        <authorList>
            <person name="Smith C."/>
        </authorList>
    </citation>
    <scope>NUCLEOTIDE SEQUENCE [LARGE SCALE GENOMIC DNA]</scope>
    <source>
        <strain evidence="5">EP-1</strain>
        <tissue evidence="5">Whole</tissue>
    </source>
</reference>
<dbReference type="Gene3D" id="1.25.40.420">
    <property type="match status" value="1"/>
</dbReference>
<accession>A0AAN9FTV0</accession>
<dbReference type="InterPro" id="IPR002110">
    <property type="entry name" value="Ankyrin_rpt"/>
</dbReference>
<dbReference type="PANTHER" id="PTHR46231:SF1">
    <property type="entry name" value="ANKYRIN REPEAT AND BTB_POZ DOMAIN-CONTAINING PROTEIN 1"/>
    <property type="match status" value="1"/>
</dbReference>
<dbReference type="CDD" id="cd18296">
    <property type="entry name" value="BTB2_POZ_ABTB1_BPOZ1"/>
    <property type="match status" value="1"/>
</dbReference>
<dbReference type="GO" id="GO:0005737">
    <property type="term" value="C:cytoplasm"/>
    <property type="evidence" value="ECO:0007669"/>
    <property type="project" value="TreeGrafter"/>
</dbReference>
<evidence type="ECO:0000313" key="5">
    <source>
        <dbReference type="EMBL" id="KAK7086478.1"/>
    </source>
</evidence>
<keyword evidence="2" id="KW-0040">ANK repeat</keyword>
<dbReference type="InterPro" id="IPR000210">
    <property type="entry name" value="BTB/POZ_dom"/>
</dbReference>
<evidence type="ECO:0000256" key="1">
    <source>
        <dbReference type="ARBA" id="ARBA00022737"/>
    </source>
</evidence>
<evidence type="ECO:0000259" key="4">
    <source>
        <dbReference type="PROSITE" id="PS50097"/>
    </source>
</evidence>
<dbReference type="InterPro" id="IPR011333">
    <property type="entry name" value="SKP1/BTB/POZ_sf"/>
</dbReference>
<feature type="domain" description="BTB" evidence="4">
    <location>
        <begin position="277"/>
        <end position="352"/>
    </location>
</feature>
<dbReference type="PANTHER" id="PTHR46231">
    <property type="entry name" value="ANKYRIN REPEAT AND BTB/POZ DOMAIN-CONTAINING PROTEIN 1"/>
    <property type="match status" value="1"/>
</dbReference>